<reference evidence="1 2" key="1">
    <citation type="journal article" date="2018" name="Int. J. Syst. Bacteriol.">
        <title>Oceaniradius stylonemae gen. nov., sp. nov., isolated from a red alga, Stylonema cornu-cervi.</title>
        <authorList>
            <person name="Jeong S."/>
        </authorList>
    </citation>
    <scope>NUCLEOTIDE SEQUENCE [LARGE SCALE GENOMIC DNA]</scope>
    <source>
        <strain evidence="1 2">StC1</strain>
    </source>
</reference>
<name>A0A3A8AEC7_9HYPH</name>
<dbReference type="PANTHER" id="PTHR30469:SF15">
    <property type="entry name" value="HLYD FAMILY OF SECRETION PROTEINS"/>
    <property type="match status" value="1"/>
</dbReference>
<dbReference type="RefSeq" id="WP_109768891.1">
    <property type="nucleotide sequence ID" value="NZ_QFWV02000004.1"/>
</dbReference>
<evidence type="ECO:0008006" key="3">
    <source>
        <dbReference type="Google" id="ProtNLM"/>
    </source>
</evidence>
<dbReference type="Proteomes" id="UP000246132">
    <property type="component" value="Unassembled WGS sequence"/>
</dbReference>
<protein>
    <recommendedName>
        <fullName evidence="3">Biotin/lipoyl-binding protein</fullName>
    </recommendedName>
</protein>
<evidence type="ECO:0000313" key="2">
    <source>
        <dbReference type="Proteomes" id="UP000246132"/>
    </source>
</evidence>
<dbReference type="Gene3D" id="2.40.50.100">
    <property type="match status" value="1"/>
</dbReference>
<accession>A0A3A8AEC7</accession>
<proteinExistence type="predicted"/>
<keyword evidence="2" id="KW-1185">Reference proteome</keyword>
<dbReference type="OrthoDB" id="9813967at2"/>
<gene>
    <name evidence="1" type="ORF">DEM25_006225</name>
</gene>
<comment type="caution">
    <text evidence="1">The sequence shown here is derived from an EMBL/GenBank/DDBJ whole genome shotgun (WGS) entry which is preliminary data.</text>
</comment>
<dbReference type="PANTHER" id="PTHR30469">
    <property type="entry name" value="MULTIDRUG RESISTANCE PROTEIN MDTA"/>
    <property type="match status" value="1"/>
</dbReference>
<dbReference type="GO" id="GO:0015562">
    <property type="term" value="F:efflux transmembrane transporter activity"/>
    <property type="evidence" value="ECO:0007669"/>
    <property type="project" value="TreeGrafter"/>
</dbReference>
<evidence type="ECO:0000313" key="1">
    <source>
        <dbReference type="EMBL" id="RKF07399.1"/>
    </source>
</evidence>
<dbReference type="GO" id="GO:1990281">
    <property type="term" value="C:efflux pump complex"/>
    <property type="evidence" value="ECO:0007669"/>
    <property type="project" value="TreeGrafter"/>
</dbReference>
<sequence>MQYRHAEVMSRMARCARTSGRSGLAGAALEGDVTFAVQQGDGSFITTSAAFGIARVEAGTLRNSGPQGLRLDAGIIDASVDGGAMHLLNLRAGVVASLANGGGGTIDLVTAGDLTLAGAVTSDGGNVVLTAVGSIAAFPGATIPVTAERLFLTALDAGIGAPGAPLPLGTAGIGSLRAIATGSVIIDSPDARFDADGVASGTGPVALRSTGSVRVQRLLSPDPVRIDGPAGVIVLEQWSIGFVPTRPAGIDDLVATAATIALTGVFFAASGAAIVGGSRAIADRAEAVEVPAPTPRITVPVMTVERLNGFEVDRRFAGQVEATEETGIAFETGGTVTEILVDECDSVAAGEALARLDTRLLIAERNRLPRPAGRSTPSVNWRA</sequence>
<dbReference type="EMBL" id="QFWV02000004">
    <property type="protein sequence ID" value="RKF07399.1"/>
    <property type="molecule type" value="Genomic_DNA"/>
</dbReference>
<dbReference type="AlphaFoldDB" id="A0A3A8AEC7"/>
<organism evidence="1 2">
    <name type="scientific">Oceaniradius stylonematis</name>
    <dbReference type="NCBI Taxonomy" id="2184161"/>
    <lineage>
        <taxon>Bacteria</taxon>
        <taxon>Pseudomonadati</taxon>
        <taxon>Pseudomonadota</taxon>
        <taxon>Alphaproteobacteria</taxon>
        <taxon>Hyphomicrobiales</taxon>
        <taxon>Ahrensiaceae</taxon>
        <taxon>Oceaniradius</taxon>
    </lineage>
</organism>